<gene>
    <name evidence="1" type="ORF">CB0940_04870</name>
    <name evidence="2" type="ORF">RHO25_006787</name>
</gene>
<evidence type="ECO:0000313" key="4">
    <source>
        <dbReference type="Proteomes" id="UP001302367"/>
    </source>
</evidence>
<dbReference type="EMBL" id="CP134187">
    <property type="protein sequence ID" value="WPB02153.1"/>
    <property type="molecule type" value="Genomic_DNA"/>
</dbReference>
<sequence>MSIFPSSALLHCPSAPNGIDFPAHWHRFTNVPNFWICSKCYEEHIASSPLLITLCEQFYDDPLPGTTSYCDFNTARAKQLLQKTLRSGNADELLAFAKKRSEMPMCEGDAGVRGGKGLNWWGLRGVEGFVVCEACFEDWVGATPWAERFHLRDRTEHGADDLWNCDLAVPFIRRGLLQYAARDAWQDFVGACQRSLAAPACSGLVVRRGSRKWFRPARPQRIAKMLVCESCFLNYAGGLAVAGNFEEVKTLPLETETECTCTFKLPAFKACSDALLAKKQDLWHEIVIEMIAEPACSTGAITDVDWYVLTDPDDSSVEVQEFDVCVACYAGLFMATELGHVLRRKRYPVGTERICDFSPTASRSRQYLQQWRRMNFIGDTNVFACYVKRVSLLPSCPGSSPVKDRRWYGMDDFYFCESCYEEIGRGSFFAASFTIQNGTQAEAYCDMYTDNMRSRYVLACRGRDLSAFISYCKQRAQVWRMCRDNLEVSAQMQTSSQQQLNVVASTGFVGDVGTERSQGDASWHPLTVGAEAIHRHAQVHGQLNMANHSNPVDLAIWKQWAEME</sequence>
<proteinExistence type="predicted"/>
<evidence type="ECO:0000313" key="3">
    <source>
        <dbReference type="Proteomes" id="UP000230605"/>
    </source>
</evidence>
<dbReference type="Proteomes" id="UP000230605">
    <property type="component" value="Chromosome 4"/>
</dbReference>
<name>A0A2G5HMY5_CERBT</name>
<organism evidence="1 3">
    <name type="scientific">Cercospora beticola</name>
    <name type="common">Sugarbeet leaf spot fungus</name>
    <dbReference type="NCBI Taxonomy" id="122368"/>
    <lineage>
        <taxon>Eukaryota</taxon>
        <taxon>Fungi</taxon>
        <taxon>Dikarya</taxon>
        <taxon>Ascomycota</taxon>
        <taxon>Pezizomycotina</taxon>
        <taxon>Dothideomycetes</taxon>
        <taxon>Dothideomycetidae</taxon>
        <taxon>Mycosphaerellales</taxon>
        <taxon>Mycosphaerellaceae</taxon>
        <taxon>Cercospora</taxon>
    </lineage>
</organism>
<dbReference type="Proteomes" id="UP001302367">
    <property type="component" value="Chromosome 4"/>
</dbReference>
<protein>
    <recommendedName>
        <fullName evidence="5">Integral membrane protein</fullName>
    </recommendedName>
</protein>
<accession>A0A2G5HMY5</accession>
<dbReference type="EMBL" id="LKMD01000105">
    <property type="protein sequence ID" value="PIA93900.1"/>
    <property type="molecule type" value="Genomic_DNA"/>
</dbReference>
<evidence type="ECO:0000313" key="1">
    <source>
        <dbReference type="EMBL" id="PIA93900.1"/>
    </source>
</evidence>
<keyword evidence="4" id="KW-1185">Reference proteome</keyword>
<dbReference type="OrthoDB" id="5324692at2759"/>
<evidence type="ECO:0008006" key="5">
    <source>
        <dbReference type="Google" id="ProtNLM"/>
    </source>
</evidence>
<reference evidence="1 3" key="1">
    <citation type="submission" date="2015-10" db="EMBL/GenBank/DDBJ databases">
        <title>The cercosporin biosynthetic gene cluster was horizontally transferred to several fungal lineages and shown to be expanded in Cercospora beticola based on microsynteny with recipient genomes.</title>
        <authorList>
            <person name="De Jonge R."/>
            <person name="Ebert M.K."/>
            <person name="Suttle J.C."/>
            <person name="Jurick Ii W.M."/>
            <person name="Secor G.A."/>
            <person name="Thomma B.P."/>
            <person name="Van De Peer Y."/>
            <person name="Bolton M.D."/>
        </authorList>
    </citation>
    <scope>NUCLEOTIDE SEQUENCE [LARGE SCALE GENOMIC DNA]</scope>
    <source>
        <strain evidence="1 3">09-40</strain>
    </source>
</reference>
<evidence type="ECO:0000313" key="2">
    <source>
        <dbReference type="EMBL" id="WPB02153.1"/>
    </source>
</evidence>
<reference evidence="2 4" key="2">
    <citation type="submission" date="2023-09" db="EMBL/GenBank/DDBJ databases">
        <title>Complete-Gapless Cercospora beticola genome.</title>
        <authorList>
            <person name="Wyatt N.A."/>
            <person name="Spanner R.E."/>
            <person name="Bolton M.D."/>
        </authorList>
    </citation>
    <scope>NUCLEOTIDE SEQUENCE [LARGE SCALE GENOMIC DNA]</scope>
    <source>
        <strain evidence="2">Cb09-40</strain>
    </source>
</reference>
<dbReference type="AlphaFoldDB" id="A0A2G5HMY5"/>